<dbReference type="InterPro" id="IPR002477">
    <property type="entry name" value="Peptidoglycan-bd-like"/>
</dbReference>
<name>A0A399SWX4_9BACT</name>
<keyword evidence="5" id="KW-1185">Reference proteome</keyword>
<dbReference type="SUPFAM" id="SSF47090">
    <property type="entry name" value="PGBD-like"/>
    <property type="match status" value="1"/>
</dbReference>
<reference evidence="4 5" key="1">
    <citation type="submission" date="2018-08" db="EMBL/GenBank/DDBJ databases">
        <title>Pallidiluteibacterium maritimus gen. nov., sp. nov., isolated from coastal sediment.</title>
        <authorList>
            <person name="Zhou L.Y."/>
        </authorList>
    </citation>
    <scope>NUCLEOTIDE SEQUENCE [LARGE SCALE GENOMIC DNA]</scope>
    <source>
        <strain evidence="4 5">XSD2</strain>
    </source>
</reference>
<feature type="compositionally biased region" description="Polar residues" evidence="1">
    <location>
        <begin position="8"/>
        <end position="27"/>
    </location>
</feature>
<dbReference type="Pfam" id="PF13699">
    <property type="entry name" value="eCIS_core"/>
    <property type="match status" value="1"/>
</dbReference>
<sequence>MRRGNRIYRSNYSGRRNHSPLFSQSGESSFFPAQAKLTVGQPGDRFEQEADRAADAVVNQNAPDSSLNGLDSNGFRNTGESISEGITPLVQQEMEEVGIAQRQPKEEEEEIAQPKLQEEEEPVQAQAEEEEEPVQAKEEGEELQMQEEEEAIQGKAEEEEEELQMQAEEEEEEIMPKAEGSAQPASSVESTLASSPGSGSKMDNNIRSEMESGFGADFSQVRIHTGHDAVNMNRQMGAQAFAHGNDIYFNEGKYDPNSEKGKHLLAHELTHTIQQKGFVKADVQTTMDDNRDLVSDRFSGNLRLEACLDGERTLGYGSTGRPVSLIQQALVDAGFPLPVYGVDGIFKNETKAAVESFQRSSSLPVTGIIDARTMASLDGLFSWGAPTLPTGTPATEAPSITSSTISIAPDGTADERTLVGVGEFVRFTGNTEGTWTVTGGRIIGLNTGQNMVWEAPPVPMVSIITLTNQAGLASMIMSTKAPDSITLERSAILPIPAGTLGAAMEAAITVHPLNVNFGRTQWFEEPGPATSVSGYFNQFSAADLHHDPNPDYLPFDDMNTGLTDEAAWRGGNPPFSRGYHEWVIPNKYKIDGESDAQGRLFTNVTQSFFVTPGGSFMVAKAGAFIFRTLNNFTI</sequence>
<dbReference type="AlphaFoldDB" id="A0A399SWX4"/>
<feature type="domain" description="Peptidoglycan binding-like" evidence="2">
    <location>
        <begin position="320"/>
        <end position="377"/>
    </location>
</feature>
<dbReference type="Gene3D" id="1.10.101.10">
    <property type="entry name" value="PGBD-like superfamily/PGBD"/>
    <property type="match status" value="1"/>
</dbReference>
<protein>
    <submittedName>
        <fullName evidence="4">DUF4157 domain-containing protein</fullName>
    </submittedName>
</protein>
<feature type="region of interest" description="Disordered" evidence="1">
    <location>
        <begin position="93"/>
        <end position="207"/>
    </location>
</feature>
<comment type="caution">
    <text evidence="4">The sequence shown here is derived from an EMBL/GenBank/DDBJ whole genome shotgun (WGS) entry which is preliminary data.</text>
</comment>
<feature type="domain" description="eCIS core" evidence="3">
    <location>
        <begin position="202"/>
        <end position="277"/>
    </location>
</feature>
<evidence type="ECO:0000313" key="4">
    <source>
        <dbReference type="EMBL" id="RIJ46705.1"/>
    </source>
</evidence>
<evidence type="ECO:0000259" key="3">
    <source>
        <dbReference type="Pfam" id="PF13699"/>
    </source>
</evidence>
<dbReference type="InterPro" id="IPR036365">
    <property type="entry name" value="PGBD-like_sf"/>
</dbReference>
<evidence type="ECO:0000259" key="2">
    <source>
        <dbReference type="Pfam" id="PF01471"/>
    </source>
</evidence>
<dbReference type="OrthoDB" id="292792at2"/>
<dbReference type="Proteomes" id="UP000265926">
    <property type="component" value="Unassembled WGS sequence"/>
</dbReference>
<dbReference type="InterPro" id="IPR036366">
    <property type="entry name" value="PGBDSf"/>
</dbReference>
<gene>
    <name evidence="4" type="ORF">D1614_17385</name>
</gene>
<organism evidence="4 5">
    <name type="scientific">Maribellus luteus</name>
    <dbReference type="NCBI Taxonomy" id="2305463"/>
    <lineage>
        <taxon>Bacteria</taxon>
        <taxon>Pseudomonadati</taxon>
        <taxon>Bacteroidota</taxon>
        <taxon>Bacteroidia</taxon>
        <taxon>Marinilabiliales</taxon>
        <taxon>Prolixibacteraceae</taxon>
        <taxon>Maribellus</taxon>
    </lineage>
</organism>
<feature type="compositionally biased region" description="Polar residues" evidence="1">
    <location>
        <begin position="183"/>
        <end position="203"/>
    </location>
</feature>
<dbReference type="InterPro" id="IPR025295">
    <property type="entry name" value="eCIS_core_dom"/>
</dbReference>
<accession>A0A399SWX4</accession>
<dbReference type="Pfam" id="PF01471">
    <property type="entry name" value="PG_binding_1"/>
    <property type="match status" value="1"/>
</dbReference>
<feature type="region of interest" description="Disordered" evidence="1">
    <location>
        <begin position="1"/>
        <end position="27"/>
    </location>
</feature>
<dbReference type="EMBL" id="QWGR01000012">
    <property type="protein sequence ID" value="RIJ46705.1"/>
    <property type="molecule type" value="Genomic_DNA"/>
</dbReference>
<dbReference type="RefSeq" id="WP_119439251.1">
    <property type="nucleotide sequence ID" value="NZ_QWGR01000012.1"/>
</dbReference>
<evidence type="ECO:0000256" key="1">
    <source>
        <dbReference type="SAM" id="MobiDB-lite"/>
    </source>
</evidence>
<evidence type="ECO:0000313" key="5">
    <source>
        <dbReference type="Proteomes" id="UP000265926"/>
    </source>
</evidence>
<feature type="compositionally biased region" description="Acidic residues" evidence="1">
    <location>
        <begin position="118"/>
        <end position="173"/>
    </location>
</feature>
<feature type="region of interest" description="Disordered" evidence="1">
    <location>
        <begin position="58"/>
        <end position="81"/>
    </location>
</feature>
<proteinExistence type="predicted"/>